<dbReference type="InterPro" id="IPR045039">
    <property type="entry name" value="NSI-like"/>
</dbReference>
<dbReference type="SUPFAM" id="SSF55729">
    <property type="entry name" value="Acyl-CoA N-acyltransferases (Nat)"/>
    <property type="match status" value="1"/>
</dbReference>
<evidence type="ECO:0000313" key="4">
    <source>
        <dbReference type="EMBL" id="TCC51103.1"/>
    </source>
</evidence>
<accession>A0A4R0JUI9</accession>
<dbReference type="PROSITE" id="PS51186">
    <property type="entry name" value="GNAT"/>
    <property type="match status" value="1"/>
</dbReference>
<sequence>MPEYTRFVAAHLDGVLRLCTNEGWPSFPADPARATRVLTAPGVTTVVALDHGAVIGFAELFSDGELQAYLANMVVDETRRGEGIGRAMVNEALRLAGGERIDLLSQDDATDFYRTFPHFEKDGFRLYPFYQDSTQAS</sequence>
<keyword evidence="5" id="KW-1185">Reference proteome</keyword>
<reference evidence="4 5" key="1">
    <citation type="submission" date="2019-02" db="EMBL/GenBank/DDBJ databases">
        <title>Kribbella capetownensis sp. nov. and Kribbella speibonae sp. nov., isolated from soil.</title>
        <authorList>
            <person name="Curtis S.M."/>
            <person name="Norton I."/>
            <person name="Everest G.J."/>
            <person name="Meyers P.R."/>
        </authorList>
    </citation>
    <scope>NUCLEOTIDE SEQUENCE [LARGE SCALE GENOMIC DNA]</scope>
    <source>
        <strain evidence="4 5">YM53</strain>
    </source>
</reference>
<dbReference type="Proteomes" id="UP000293342">
    <property type="component" value="Unassembled WGS sequence"/>
</dbReference>
<dbReference type="OrthoDB" id="4774939at2"/>
<protein>
    <submittedName>
        <fullName evidence="4">N-acetyltransferase</fullName>
    </submittedName>
</protein>
<evidence type="ECO:0000256" key="2">
    <source>
        <dbReference type="ARBA" id="ARBA00023315"/>
    </source>
</evidence>
<dbReference type="EMBL" id="SJKD01000002">
    <property type="protein sequence ID" value="TCC51103.1"/>
    <property type="molecule type" value="Genomic_DNA"/>
</dbReference>
<dbReference type="GO" id="GO:0005737">
    <property type="term" value="C:cytoplasm"/>
    <property type="evidence" value="ECO:0007669"/>
    <property type="project" value="TreeGrafter"/>
</dbReference>
<comment type="caution">
    <text evidence="4">The sequence shown here is derived from an EMBL/GenBank/DDBJ whole genome shotgun (WGS) entry which is preliminary data.</text>
</comment>
<dbReference type="Pfam" id="PF00583">
    <property type="entry name" value="Acetyltransf_1"/>
    <property type="match status" value="1"/>
</dbReference>
<dbReference type="InterPro" id="IPR000182">
    <property type="entry name" value="GNAT_dom"/>
</dbReference>
<dbReference type="RefSeq" id="WP_131513795.1">
    <property type="nucleotide sequence ID" value="NZ_SJKD01000002.1"/>
</dbReference>
<name>A0A4R0JUI9_9ACTN</name>
<dbReference type="InterPro" id="IPR016181">
    <property type="entry name" value="Acyl_CoA_acyltransferase"/>
</dbReference>
<proteinExistence type="predicted"/>
<keyword evidence="2" id="KW-0012">Acyltransferase</keyword>
<gene>
    <name evidence="4" type="ORF">E0H75_13275</name>
</gene>
<evidence type="ECO:0000313" key="5">
    <source>
        <dbReference type="Proteomes" id="UP000293342"/>
    </source>
</evidence>
<dbReference type="GO" id="GO:0008080">
    <property type="term" value="F:N-acetyltransferase activity"/>
    <property type="evidence" value="ECO:0007669"/>
    <property type="project" value="InterPro"/>
</dbReference>
<dbReference type="Gene3D" id="3.40.630.30">
    <property type="match status" value="1"/>
</dbReference>
<dbReference type="AlphaFoldDB" id="A0A4R0JUI9"/>
<dbReference type="CDD" id="cd04301">
    <property type="entry name" value="NAT_SF"/>
    <property type="match status" value="1"/>
</dbReference>
<keyword evidence="1 4" id="KW-0808">Transferase</keyword>
<organism evidence="4 5">
    <name type="scientific">Kribbella capetownensis</name>
    <dbReference type="NCBI Taxonomy" id="1572659"/>
    <lineage>
        <taxon>Bacteria</taxon>
        <taxon>Bacillati</taxon>
        <taxon>Actinomycetota</taxon>
        <taxon>Actinomycetes</taxon>
        <taxon>Propionibacteriales</taxon>
        <taxon>Kribbellaceae</taxon>
        <taxon>Kribbella</taxon>
    </lineage>
</organism>
<evidence type="ECO:0000259" key="3">
    <source>
        <dbReference type="PROSITE" id="PS51186"/>
    </source>
</evidence>
<evidence type="ECO:0000256" key="1">
    <source>
        <dbReference type="ARBA" id="ARBA00022679"/>
    </source>
</evidence>
<dbReference type="PANTHER" id="PTHR43626:SF4">
    <property type="entry name" value="GCN5-RELATED N-ACETYLTRANSFERASE 2, CHLOROPLASTIC"/>
    <property type="match status" value="1"/>
</dbReference>
<dbReference type="PANTHER" id="PTHR43626">
    <property type="entry name" value="ACYL-COA N-ACYLTRANSFERASE"/>
    <property type="match status" value="1"/>
</dbReference>
<feature type="domain" description="N-acetyltransferase" evidence="3">
    <location>
        <begin position="2"/>
        <end position="137"/>
    </location>
</feature>